<name>A0A9Q9IMV5_9ACTN</name>
<dbReference type="RefSeq" id="WP_156089590.1">
    <property type="nucleotide sequence ID" value="NZ_CP073767.1"/>
</dbReference>
<sequence length="51" mass="5530">MRLDDHDDHDNDGDNDGDDDRARVQGSGAMILLGVIGILVIIGFLYSVMAQ</sequence>
<keyword evidence="2" id="KW-1133">Transmembrane helix</keyword>
<gene>
    <name evidence="3" type="ORF">Daura_17975</name>
</gene>
<dbReference type="KEGG" id="daur:Daura_17975"/>
<keyword evidence="2" id="KW-0812">Transmembrane</keyword>
<feature type="transmembrane region" description="Helical" evidence="2">
    <location>
        <begin position="29"/>
        <end position="49"/>
    </location>
</feature>
<evidence type="ECO:0000313" key="4">
    <source>
        <dbReference type="Proteomes" id="UP001058003"/>
    </source>
</evidence>
<keyword evidence="2" id="KW-0472">Membrane</keyword>
<dbReference type="Proteomes" id="UP001058003">
    <property type="component" value="Chromosome"/>
</dbReference>
<keyword evidence="4" id="KW-1185">Reference proteome</keyword>
<evidence type="ECO:0000256" key="2">
    <source>
        <dbReference type="SAM" id="Phobius"/>
    </source>
</evidence>
<feature type="region of interest" description="Disordered" evidence="1">
    <location>
        <begin position="1"/>
        <end position="21"/>
    </location>
</feature>
<evidence type="ECO:0000256" key="1">
    <source>
        <dbReference type="SAM" id="MobiDB-lite"/>
    </source>
</evidence>
<proteinExistence type="predicted"/>
<protein>
    <submittedName>
        <fullName evidence="3">Uncharacterized protein</fullName>
    </submittedName>
</protein>
<feature type="compositionally biased region" description="Acidic residues" evidence="1">
    <location>
        <begin position="10"/>
        <end position="19"/>
    </location>
</feature>
<dbReference type="AlphaFoldDB" id="A0A9Q9IMV5"/>
<evidence type="ECO:0000313" key="3">
    <source>
        <dbReference type="EMBL" id="UWZ57888.1"/>
    </source>
</evidence>
<dbReference type="EMBL" id="CP073767">
    <property type="protein sequence ID" value="UWZ57888.1"/>
    <property type="molecule type" value="Genomic_DNA"/>
</dbReference>
<organism evidence="3 4">
    <name type="scientific">Dactylosporangium aurantiacum</name>
    <dbReference type="NCBI Taxonomy" id="35754"/>
    <lineage>
        <taxon>Bacteria</taxon>
        <taxon>Bacillati</taxon>
        <taxon>Actinomycetota</taxon>
        <taxon>Actinomycetes</taxon>
        <taxon>Micromonosporales</taxon>
        <taxon>Micromonosporaceae</taxon>
        <taxon>Dactylosporangium</taxon>
    </lineage>
</organism>
<reference evidence="3" key="1">
    <citation type="submission" date="2021-04" db="EMBL/GenBank/DDBJ databases">
        <title>Dactylosporangium aurantiacum NRRL B-8018 full assembly.</title>
        <authorList>
            <person name="Hartkoorn R.C."/>
            <person name="Beaudoing E."/>
            <person name="Hot D."/>
        </authorList>
    </citation>
    <scope>NUCLEOTIDE SEQUENCE</scope>
    <source>
        <strain evidence="3">NRRL B-8018</strain>
    </source>
</reference>
<accession>A0A9Q9IMV5</accession>